<dbReference type="InterPro" id="IPR011453">
    <property type="entry name" value="DUF1559"/>
</dbReference>
<accession>A0ABS5BW80</accession>
<evidence type="ECO:0000313" key="3">
    <source>
        <dbReference type="EMBL" id="MBP3957984.1"/>
    </source>
</evidence>
<keyword evidence="1" id="KW-0472">Membrane</keyword>
<reference evidence="3 4" key="1">
    <citation type="submission" date="2021-04" db="EMBL/GenBank/DDBJ databases">
        <authorList>
            <person name="Ivanova A."/>
        </authorList>
    </citation>
    <scope>NUCLEOTIDE SEQUENCE [LARGE SCALE GENOMIC DNA]</scope>
    <source>
        <strain evidence="3 4">G18</strain>
    </source>
</reference>
<dbReference type="NCBIfam" id="TIGR04294">
    <property type="entry name" value="pre_pil_HX9DG"/>
    <property type="match status" value="1"/>
</dbReference>
<dbReference type="SUPFAM" id="SSF54523">
    <property type="entry name" value="Pili subunits"/>
    <property type="match status" value="1"/>
</dbReference>
<keyword evidence="1" id="KW-1133">Transmembrane helix</keyword>
<feature type="transmembrane region" description="Helical" evidence="1">
    <location>
        <begin position="12"/>
        <end position="36"/>
    </location>
</feature>
<organism evidence="3 4">
    <name type="scientific">Gemmata palustris</name>
    <dbReference type="NCBI Taxonomy" id="2822762"/>
    <lineage>
        <taxon>Bacteria</taxon>
        <taxon>Pseudomonadati</taxon>
        <taxon>Planctomycetota</taxon>
        <taxon>Planctomycetia</taxon>
        <taxon>Gemmatales</taxon>
        <taxon>Gemmataceae</taxon>
        <taxon>Gemmata</taxon>
    </lineage>
</organism>
<gene>
    <name evidence="3" type="ORF">J8F10_22240</name>
</gene>
<evidence type="ECO:0000313" key="4">
    <source>
        <dbReference type="Proteomes" id="UP000676565"/>
    </source>
</evidence>
<keyword evidence="4" id="KW-1185">Reference proteome</keyword>
<evidence type="ECO:0000256" key="1">
    <source>
        <dbReference type="SAM" id="Phobius"/>
    </source>
</evidence>
<feature type="domain" description="DUF1559" evidence="2">
    <location>
        <begin position="37"/>
        <end position="307"/>
    </location>
</feature>
<dbReference type="InterPro" id="IPR045584">
    <property type="entry name" value="Pilin-like"/>
</dbReference>
<name>A0ABS5BW80_9BACT</name>
<dbReference type="PANTHER" id="PTHR30093:SF2">
    <property type="entry name" value="TYPE II SECRETION SYSTEM PROTEIN H"/>
    <property type="match status" value="1"/>
</dbReference>
<dbReference type="NCBIfam" id="TIGR02532">
    <property type="entry name" value="IV_pilin_GFxxxE"/>
    <property type="match status" value="1"/>
</dbReference>
<proteinExistence type="predicted"/>
<dbReference type="InterPro" id="IPR027558">
    <property type="entry name" value="Pre_pil_HX9DG_C"/>
</dbReference>
<evidence type="ECO:0000259" key="2">
    <source>
        <dbReference type="Pfam" id="PF07596"/>
    </source>
</evidence>
<dbReference type="Pfam" id="PF07963">
    <property type="entry name" value="N_methyl"/>
    <property type="match status" value="1"/>
</dbReference>
<sequence>MLCETPMTKRHAFTLIELLVVIAIIAILIGLLLPAVQKVREAAARMKCSNNLKQLGLAMHNHESAMGVFPQGRNAYPQVVSAPARLLAYVEQENLQRLIDPNGTLAAGSQNDLAGKNRVGLLVCPSDSQNGQVPGSTYFGTNYVACNGTGVTFDTAGNITGYLKIGDGNGVFAQKPTRIADITDGTSNTVAFSESLLGSASTVSGPPTDPQTIRSVVLEVSGGNDPTPADCGSGNGVWNPRRSEQWINGHYGNTLYNHYYPPNPVGKWDCGNGSHNKGLAAARSNHTGGVSTLLSDGSVRFVRDSVAIDTWRALATRSGGEVVPGDF</sequence>
<dbReference type="EMBL" id="JAGKQQ010000001">
    <property type="protein sequence ID" value="MBP3957984.1"/>
    <property type="molecule type" value="Genomic_DNA"/>
</dbReference>
<dbReference type="InterPro" id="IPR012902">
    <property type="entry name" value="N_methyl_site"/>
</dbReference>
<dbReference type="Proteomes" id="UP000676565">
    <property type="component" value="Unassembled WGS sequence"/>
</dbReference>
<dbReference type="Pfam" id="PF07596">
    <property type="entry name" value="SBP_bac_10"/>
    <property type="match status" value="1"/>
</dbReference>
<protein>
    <submittedName>
        <fullName evidence="3">DUF1559 domain-containing protein</fullName>
    </submittedName>
</protein>
<comment type="caution">
    <text evidence="3">The sequence shown here is derived from an EMBL/GenBank/DDBJ whole genome shotgun (WGS) entry which is preliminary data.</text>
</comment>
<keyword evidence="1" id="KW-0812">Transmembrane</keyword>
<dbReference type="PANTHER" id="PTHR30093">
    <property type="entry name" value="GENERAL SECRETION PATHWAY PROTEIN G"/>
    <property type="match status" value="1"/>
</dbReference>
<dbReference type="Gene3D" id="3.30.700.10">
    <property type="entry name" value="Glycoprotein, Type 4 Pilin"/>
    <property type="match status" value="1"/>
</dbReference>